<protein>
    <submittedName>
        <fullName evidence="2">Uncharacterized protein</fullName>
    </submittedName>
</protein>
<feature type="region of interest" description="Disordered" evidence="1">
    <location>
        <begin position="60"/>
        <end position="80"/>
    </location>
</feature>
<comment type="caution">
    <text evidence="2">The sequence shown here is derived from an EMBL/GenBank/DDBJ whole genome shotgun (WGS) entry which is preliminary data.</text>
</comment>
<reference evidence="2 3" key="1">
    <citation type="journal article" date="2021" name="BMC Genomics">
        <title>Datura genome reveals duplications of psychoactive alkaloid biosynthetic genes and high mutation rate following tissue culture.</title>
        <authorList>
            <person name="Rajewski A."/>
            <person name="Carter-House D."/>
            <person name="Stajich J."/>
            <person name="Litt A."/>
        </authorList>
    </citation>
    <scope>NUCLEOTIDE SEQUENCE [LARGE SCALE GENOMIC DNA]</scope>
    <source>
        <strain evidence="2">AR-01</strain>
    </source>
</reference>
<evidence type="ECO:0000313" key="3">
    <source>
        <dbReference type="Proteomes" id="UP000823775"/>
    </source>
</evidence>
<feature type="compositionally biased region" description="Basic and acidic residues" evidence="1">
    <location>
        <begin position="60"/>
        <end position="70"/>
    </location>
</feature>
<dbReference type="EMBL" id="JACEIK010011368">
    <property type="protein sequence ID" value="MCE3215637.1"/>
    <property type="molecule type" value="Genomic_DNA"/>
</dbReference>
<organism evidence="2 3">
    <name type="scientific">Datura stramonium</name>
    <name type="common">Jimsonweed</name>
    <name type="synonym">Common thornapple</name>
    <dbReference type="NCBI Taxonomy" id="4076"/>
    <lineage>
        <taxon>Eukaryota</taxon>
        <taxon>Viridiplantae</taxon>
        <taxon>Streptophyta</taxon>
        <taxon>Embryophyta</taxon>
        <taxon>Tracheophyta</taxon>
        <taxon>Spermatophyta</taxon>
        <taxon>Magnoliopsida</taxon>
        <taxon>eudicotyledons</taxon>
        <taxon>Gunneridae</taxon>
        <taxon>Pentapetalae</taxon>
        <taxon>asterids</taxon>
        <taxon>lamiids</taxon>
        <taxon>Solanales</taxon>
        <taxon>Solanaceae</taxon>
        <taxon>Solanoideae</taxon>
        <taxon>Datureae</taxon>
        <taxon>Datura</taxon>
    </lineage>
</organism>
<evidence type="ECO:0000256" key="1">
    <source>
        <dbReference type="SAM" id="MobiDB-lite"/>
    </source>
</evidence>
<keyword evidence="3" id="KW-1185">Reference proteome</keyword>
<dbReference type="Proteomes" id="UP000823775">
    <property type="component" value="Unassembled WGS sequence"/>
</dbReference>
<feature type="non-terminal residue" evidence="2">
    <location>
        <position position="1"/>
    </location>
</feature>
<feature type="compositionally biased region" description="Polar residues" evidence="1">
    <location>
        <begin position="71"/>
        <end position="80"/>
    </location>
</feature>
<gene>
    <name evidence="2" type="ORF">HAX54_003028</name>
</gene>
<evidence type="ECO:0000313" key="2">
    <source>
        <dbReference type="EMBL" id="MCE3215637.1"/>
    </source>
</evidence>
<name>A0ABS8WRS7_DATST</name>
<accession>A0ABS8WRS7</accession>
<proteinExistence type="predicted"/>
<sequence length="107" mass="12372">LSKEWLVLSTMEYVQTSGSSRKFFSGESRWTIVQLTARPINPVEYVHRVWPEAHSLKDGLVDSSRPKDDPSTWSSDPYNLPSNFSMRYLTVHRLKDEPSSLPRNLSF</sequence>